<accession>Z9JX48</accession>
<dbReference type="RefSeq" id="WP_038370243.1">
    <property type="nucleotide sequence ID" value="NZ_BAAAOW010000001.1"/>
</dbReference>
<comment type="caution">
    <text evidence="2">The sequence shown here is derived from an EMBL/GenBank/DDBJ whole genome shotgun (WGS) entry which is preliminary data.</text>
</comment>
<dbReference type="PANTHER" id="PTHR38011">
    <property type="entry name" value="DIHYDROFOLATE REDUCTASE FAMILY PROTEIN (AFU_ORTHOLOGUE AFUA_8G06820)"/>
    <property type="match status" value="1"/>
</dbReference>
<protein>
    <submittedName>
        <fullName evidence="2">5-amino-6-(5-phosphoribosylamino)uracil reductase</fullName>
    </submittedName>
</protein>
<dbReference type="Pfam" id="PF01872">
    <property type="entry name" value="RibD_C"/>
    <property type="match status" value="1"/>
</dbReference>
<dbReference type="PANTHER" id="PTHR38011:SF12">
    <property type="entry name" value="BIFUNCTIONAL DEAMINASE-REDUCTASE DOMAIN PROTEIN"/>
    <property type="match status" value="1"/>
</dbReference>
<dbReference type="Gene3D" id="3.40.430.10">
    <property type="entry name" value="Dihydrofolate Reductase, subunit A"/>
    <property type="match status" value="1"/>
</dbReference>
<dbReference type="GO" id="GO:0009231">
    <property type="term" value="P:riboflavin biosynthetic process"/>
    <property type="evidence" value="ECO:0007669"/>
    <property type="project" value="InterPro"/>
</dbReference>
<dbReference type="PATRIC" id="fig|396014.3.peg.403"/>
<keyword evidence="3" id="KW-1185">Reference proteome</keyword>
<name>Z9JX48_9MICO</name>
<dbReference type="AlphaFoldDB" id="Z9JX48"/>
<dbReference type="InterPro" id="IPR050765">
    <property type="entry name" value="Riboflavin_Biosynth_HTPR"/>
</dbReference>
<dbReference type="InterPro" id="IPR024072">
    <property type="entry name" value="DHFR-like_dom_sf"/>
</dbReference>
<organism evidence="2 3">
    <name type="scientific">Brachybacterium phenoliresistens</name>
    <dbReference type="NCBI Taxonomy" id="396014"/>
    <lineage>
        <taxon>Bacteria</taxon>
        <taxon>Bacillati</taxon>
        <taxon>Actinomycetota</taxon>
        <taxon>Actinomycetes</taxon>
        <taxon>Micrococcales</taxon>
        <taxon>Dermabacteraceae</taxon>
        <taxon>Brachybacterium</taxon>
    </lineage>
</organism>
<evidence type="ECO:0000259" key="1">
    <source>
        <dbReference type="Pfam" id="PF01872"/>
    </source>
</evidence>
<proteinExistence type="predicted"/>
<gene>
    <name evidence="2" type="ORF">BF93_07065</name>
</gene>
<evidence type="ECO:0000313" key="3">
    <source>
        <dbReference type="Proteomes" id="UP000023067"/>
    </source>
</evidence>
<dbReference type="EMBL" id="JDYK01000002">
    <property type="protein sequence ID" value="EWS82774.1"/>
    <property type="molecule type" value="Genomic_DNA"/>
</dbReference>
<dbReference type="GO" id="GO:0008703">
    <property type="term" value="F:5-amino-6-(5-phosphoribosylamino)uracil reductase activity"/>
    <property type="evidence" value="ECO:0007669"/>
    <property type="project" value="InterPro"/>
</dbReference>
<reference evidence="2 3" key="1">
    <citation type="submission" date="2014-02" db="EMBL/GenBank/DDBJ databases">
        <title>Genome sequence of Brachybacterium phenoliresistens strain W13A50.</title>
        <authorList>
            <person name="Wang X."/>
        </authorList>
    </citation>
    <scope>NUCLEOTIDE SEQUENCE [LARGE SCALE GENOMIC DNA]</scope>
    <source>
        <strain evidence="2 3">W13A50</strain>
    </source>
</reference>
<dbReference type="Proteomes" id="UP000023067">
    <property type="component" value="Unassembled WGS sequence"/>
</dbReference>
<evidence type="ECO:0000313" key="2">
    <source>
        <dbReference type="EMBL" id="EWS82774.1"/>
    </source>
</evidence>
<dbReference type="InterPro" id="IPR002734">
    <property type="entry name" value="RibDG_C"/>
</dbReference>
<dbReference type="eggNOG" id="COG0262">
    <property type="taxonomic scope" value="Bacteria"/>
</dbReference>
<feature type="domain" description="Bacterial bifunctional deaminase-reductase C-terminal" evidence="1">
    <location>
        <begin position="4"/>
        <end position="184"/>
    </location>
</feature>
<dbReference type="SUPFAM" id="SSF53597">
    <property type="entry name" value="Dihydrofolate reductase-like"/>
    <property type="match status" value="1"/>
</dbReference>
<dbReference type="HOGENOM" id="CLU_043966_3_0_11"/>
<sequence length="197" mass="21886">MGAVVCDVTVSLDGFVAGPEQSREEPLGIGGERLHRWQFERPEDSPVERERIVAAGAFIMGRNMFGPVRGEWDEPWEGWWGPEPPYRAPVFVLTHHPREPVRLEGGTTFHFVTDGIEQALRRAREAAGEEDVAICGGAQTIDQFLRAGLLDELRLHVAPLVLGGGERLFSRTPHLAARPVSSRTTPLATHVTYRFDV</sequence>
<dbReference type="OrthoDB" id="2313602at2"/>
<dbReference type="STRING" id="396014.BF93_07065"/>